<dbReference type="PANTHER" id="PTHR47187">
    <property type="entry name" value="NFATC2-INTERACTING PROTEIN"/>
    <property type="match status" value="1"/>
</dbReference>
<dbReference type="GO" id="GO:0045944">
    <property type="term" value="P:positive regulation of transcription by RNA polymerase II"/>
    <property type="evidence" value="ECO:0007669"/>
    <property type="project" value="TreeGrafter"/>
</dbReference>
<comment type="subcellular location">
    <subcellularLocation>
        <location evidence="1">Nucleus</location>
    </subcellularLocation>
</comment>
<feature type="compositionally biased region" description="Basic and acidic residues" evidence="3">
    <location>
        <begin position="133"/>
        <end position="142"/>
    </location>
</feature>
<feature type="region of interest" description="Disordered" evidence="3">
    <location>
        <begin position="1"/>
        <end position="184"/>
    </location>
</feature>
<feature type="compositionally biased region" description="Acidic residues" evidence="3">
    <location>
        <begin position="20"/>
        <end position="32"/>
    </location>
</feature>
<dbReference type="EMBL" id="CAJNOC010001420">
    <property type="protein sequence ID" value="CAF0863463.1"/>
    <property type="molecule type" value="Genomic_DNA"/>
</dbReference>
<gene>
    <name evidence="5" type="ORF">OXX778_LOCUS9557</name>
</gene>
<evidence type="ECO:0000313" key="6">
    <source>
        <dbReference type="Proteomes" id="UP000663879"/>
    </source>
</evidence>
<evidence type="ECO:0000313" key="5">
    <source>
        <dbReference type="EMBL" id="CAF0863463.1"/>
    </source>
</evidence>
<evidence type="ECO:0000256" key="1">
    <source>
        <dbReference type="ARBA" id="ARBA00004123"/>
    </source>
</evidence>
<dbReference type="InterPro" id="IPR022617">
    <property type="entry name" value="Rad60/SUMO-like_dom"/>
</dbReference>
<dbReference type="InterPro" id="IPR029071">
    <property type="entry name" value="Ubiquitin-like_domsf"/>
</dbReference>
<dbReference type="AlphaFoldDB" id="A0A813XE04"/>
<feature type="compositionally biased region" description="Basic and acidic residues" evidence="3">
    <location>
        <begin position="33"/>
        <end position="46"/>
    </location>
</feature>
<keyword evidence="6" id="KW-1185">Reference proteome</keyword>
<name>A0A813XE04_9BILA</name>
<dbReference type="InterPro" id="IPR052324">
    <property type="entry name" value="NFATC2-Int_DNA_Repair"/>
</dbReference>
<dbReference type="Pfam" id="PF11976">
    <property type="entry name" value="Rad60-SLD"/>
    <property type="match status" value="1"/>
</dbReference>
<dbReference type="Gene3D" id="3.10.20.90">
    <property type="entry name" value="Phosphatidylinositol 3-kinase Catalytic Subunit, Chain A, domain 1"/>
    <property type="match status" value="2"/>
</dbReference>
<dbReference type="SUPFAM" id="SSF54236">
    <property type="entry name" value="Ubiquitin-like"/>
    <property type="match status" value="2"/>
</dbReference>
<dbReference type="Proteomes" id="UP000663879">
    <property type="component" value="Unassembled WGS sequence"/>
</dbReference>
<reference evidence="5" key="1">
    <citation type="submission" date="2021-02" db="EMBL/GenBank/DDBJ databases">
        <authorList>
            <person name="Nowell W R."/>
        </authorList>
    </citation>
    <scope>NUCLEOTIDE SEQUENCE</scope>
    <source>
        <strain evidence="5">Ploen Becks lab</strain>
    </source>
</reference>
<evidence type="ECO:0000256" key="3">
    <source>
        <dbReference type="SAM" id="MobiDB-lite"/>
    </source>
</evidence>
<dbReference type="OrthoDB" id="442921at2759"/>
<dbReference type="PANTHER" id="PTHR47187:SF1">
    <property type="entry name" value="NFATC2-INTERACTING PROTEIN"/>
    <property type="match status" value="1"/>
</dbReference>
<keyword evidence="2" id="KW-0539">Nucleus</keyword>
<evidence type="ECO:0000259" key="4">
    <source>
        <dbReference type="Pfam" id="PF11976"/>
    </source>
</evidence>
<evidence type="ECO:0000256" key="2">
    <source>
        <dbReference type="ARBA" id="ARBA00023242"/>
    </source>
</evidence>
<organism evidence="5 6">
    <name type="scientific">Brachionus calyciflorus</name>
    <dbReference type="NCBI Taxonomy" id="104777"/>
    <lineage>
        <taxon>Eukaryota</taxon>
        <taxon>Metazoa</taxon>
        <taxon>Spiralia</taxon>
        <taxon>Gnathifera</taxon>
        <taxon>Rotifera</taxon>
        <taxon>Eurotatoria</taxon>
        <taxon>Monogononta</taxon>
        <taxon>Pseudotrocha</taxon>
        <taxon>Ploima</taxon>
        <taxon>Brachionidae</taxon>
        <taxon>Brachionus</taxon>
    </lineage>
</organism>
<feature type="compositionally biased region" description="Acidic residues" evidence="3">
    <location>
        <begin position="60"/>
        <end position="70"/>
    </location>
</feature>
<accession>A0A813XE04</accession>
<feature type="domain" description="Rad60/SUMO-like" evidence="4">
    <location>
        <begin position="329"/>
        <end position="394"/>
    </location>
</feature>
<protein>
    <recommendedName>
        <fullName evidence="4">Rad60/SUMO-like domain-containing protein</fullName>
    </recommendedName>
</protein>
<dbReference type="CDD" id="cd01763">
    <property type="entry name" value="Ubl_SUMO_like"/>
    <property type="match status" value="1"/>
</dbReference>
<sequence>MSSYLQRLKYKKVNCNSDSDSSEQDEQNTEVQEDIKPNIKKPEKTAARGKLASLISNLDNSDESDSEDDNNYLTKNKSRGAGGGIYAKRLNQTKQEKKVINHKFHEVDKNIVNETDETESSQISKTNDSSNSDSDRTEKTQMDSDDDDSNSESTKKKRLEKEATPEPEIELPPPPITFTKSKRKSTSLIDKQFKELESFRNKTERKKLIDDSADTINSDSDVNEEILNNVTVRVSTKSGLKKWDINENQQFRYIFEKLAQIEKTGVENLVLMIKDRIIGFNDTPASINLKAYDILDCGKTSTVNQEKVKVVEEGEQIELGPNMITVNLQTDAGRKSRVKFLISMDEKFEWVLKKYCEKKGLEFDKYSLQMEGDKIDLKETPRDLDFEDDFMIDVTRSTKAVLQQINENKKNYEFDDDILLA</sequence>
<dbReference type="GO" id="GO:0005634">
    <property type="term" value="C:nucleus"/>
    <property type="evidence" value="ECO:0007669"/>
    <property type="project" value="UniProtKB-SubCell"/>
</dbReference>
<proteinExistence type="predicted"/>
<feature type="compositionally biased region" description="Basic and acidic residues" evidence="3">
    <location>
        <begin position="94"/>
        <end position="111"/>
    </location>
</feature>
<comment type="caution">
    <text evidence="5">The sequence shown here is derived from an EMBL/GenBank/DDBJ whole genome shotgun (WGS) entry which is preliminary data.</text>
</comment>